<name>A0A8S4QPM1_9NEOP</name>
<keyword evidence="3" id="KW-1185">Reference proteome</keyword>
<dbReference type="EMBL" id="CAKXAJ010017884">
    <property type="protein sequence ID" value="CAH2217249.1"/>
    <property type="molecule type" value="Genomic_DNA"/>
</dbReference>
<evidence type="ECO:0000313" key="3">
    <source>
        <dbReference type="Proteomes" id="UP000838756"/>
    </source>
</evidence>
<dbReference type="OrthoDB" id="7416335at2759"/>
<organism evidence="2 3">
    <name type="scientific">Pararge aegeria aegeria</name>
    <dbReference type="NCBI Taxonomy" id="348720"/>
    <lineage>
        <taxon>Eukaryota</taxon>
        <taxon>Metazoa</taxon>
        <taxon>Ecdysozoa</taxon>
        <taxon>Arthropoda</taxon>
        <taxon>Hexapoda</taxon>
        <taxon>Insecta</taxon>
        <taxon>Pterygota</taxon>
        <taxon>Neoptera</taxon>
        <taxon>Endopterygota</taxon>
        <taxon>Lepidoptera</taxon>
        <taxon>Glossata</taxon>
        <taxon>Ditrysia</taxon>
        <taxon>Papilionoidea</taxon>
        <taxon>Nymphalidae</taxon>
        <taxon>Satyrinae</taxon>
        <taxon>Satyrini</taxon>
        <taxon>Parargina</taxon>
        <taxon>Pararge</taxon>
    </lineage>
</organism>
<comment type="caution">
    <text evidence="2">The sequence shown here is derived from an EMBL/GenBank/DDBJ whole genome shotgun (WGS) entry which is preliminary data.</text>
</comment>
<accession>A0A8S4QPM1</accession>
<feature type="compositionally biased region" description="Basic and acidic residues" evidence="1">
    <location>
        <begin position="12"/>
        <end position="22"/>
    </location>
</feature>
<feature type="region of interest" description="Disordered" evidence="1">
    <location>
        <begin position="1"/>
        <end position="36"/>
    </location>
</feature>
<gene>
    <name evidence="2" type="primary">jg27490</name>
    <name evidence="2" type="ORF">PAEG_LOCUS5165</name>
</gene>
<evidence type="ECO:0000256" key="1">
    <source>
        <dbReference type="SAM" id="MobiDB-lite"/>
    </source>
</evidence>
<feature type="non-terminal residue" evidence="2">
    <location>
        <position position="1"/>
    </location>
</feature>
<dbReference type="Proteomes" id="UP000838756">
    <property type="component" value="Unassembled WGS sequence"/>
</dbReference>
<reference evidence="2" key="1">
    <citation type="submission" date="2022-03" db="EMBL/GenBank/DDBJ databases">
        <authorList>
            <person name="Lindestad O."/>
        </authorList>
    </citation>
    <scope>NUCLEOTIDE SEQUENCE</scope>
</reference>
<evidence type="ECO:0000313" key="2">
    <source>
        <dbReference type="EMBL" id="CAH2217249.1"/>
    </source>
</evidence>
<proteinExistence type="predicted"/>
<protein>
    <submittedName>
        <fullName evidence="2">Jg27490 protein</fullName>
    </submittedName>
</protein>
<sequence>MMGSARYGGCAEESRQRHDWSRGKVVQGRPKHPSASSAITPACFAYIVPHTTQLSVARKGLKRDYKADSAEISREVNVSTSSATSQNVNVSASEKPIARAWNNFKFQPDSNDPREIARFRTSIDEISCDTKMTA</sequence>
<dbReference type="AlphaFoldDB" id="A0A8S4QPM1"/>